<accession>A0A499UX93</accession>
<dbReference type="Proteomes" id="UP000463951">
    <property type="component" value="Chromosome"/>
</dbReference>
<dbReference type="EMBL" id="AP019620">
    <property type="protein sequence ID" value="BBJ45280.1"/>
    <property type="molecule type" value="Genomic_DNA"/>
</dbReference>
<dbReference type="Gene3D" id="1.10.1060.10">
    <property type="entry name" value="Alpha-helical ferredoxin"/>
    <property type="match status" value="1"/>
</dbReference>
<protein>
    <submittedName>
        <fullName evidence="1">Uncharacterized protein</fullName>
    </submittedName>
</protein>
<dbReference type="AlphaFoldDB" id="A0A499UX93"/>
<dbReference type="InterPro" id="IPR009051">
    <property type="entry name" value="Helical_ferredxn"/>
</dbReference>
<organism evidence="1 2">
    <name type="scientific">Streptomyces antimycoticus</name>
    <dbReference type="NCBI Taxonomy" id="68175"/>
    <lineage>
        <taxon>Bacteria</taxon>
        <taxon>Bacillati</taxon>
        <taxon>Actinomycetota</taxon>
        <taxon>Actinomycetes</taxon>
        <taxon>Kitasatosporales</taxon>
        <taxon>Streptomycetaceae</taxon>
        <taxon>Streptomyces</taxon>
        <taxon>Streptomyces violaceusniger group</taxon>
    </lineage>
</organism>
<gene>
    <name evidence="1" type="ORF">SSPO_079980</name>
</gene>
<evidence type="ECO:0000313" key="2">
    <source>
        <dbReference type="Proteomes" id="UP000463951"/>
    </source>
</evidence>
<reference evidence="1 2" key="1">
    <citation type="journal article" date="2020" name="Int. J. Syst. Evol. Microbiol.">
        <title>Reclassification of Streptomyces castelarensis and Streptomyces sporoclivatus as later heterotypic synonyms of Streptomyces antimycoticus.</title>
        <authorList>
            <person name="Komaki H."/>
            <person name="Tamura T."/>
        </authorList>
    </citation>
    <scope>NUCLEOTIDE SEQUENCE [LARGE SCALE GENOMIC DNA]</scope>
    <source>
        <strain evidence="1 2">NBRC 100767</strain>
    </source>
</reference>
<dbReference type="GO" id="GO:0051536">
    <property type="term" value="F:iron-sulfur cluster binding"/>
    <property type="evidence" value="ECO:0007669"/>
    <property type="project" value="InterPro"/>
</dbReference>
<evidence type="ECO:0000313" key="1">
    <source>
        <dbReference type="EMBL" id="BBJ45280.1"/>
    </source>
</evidence>
<name>A0A499UX93_9ACTN</name>
<sequence length="59" mass="7067">MFWRTLQRPQLEQRLEIFDGNDGVWRCRTTFNRTEACPRGIAIAKVIQEVERPLITHRI</sequence>
<proteinExistence type="predicted"/>